<dbReference type="Pfam" id="PF02687">
    <property type="entry name" value="FtsX"/>
    <property type="match status" value="1"/>
</dbReference>
<evidence type="ECO:0000256" key="4">
    <source>
        <dbReference type="ARBA" id="ARBA00022989"/>
    </source>
</evidence>
<organism evidence="9 10">
    <name type="scientific">Eiseniibacteriota bacterium</name>
    <dbReference type="NCBI Taxonomy" id="2212470"/>
    <lineage>
        <taxon>Bacteria</taxon>
        <taxon>Candidatus Eiseniibacteriota</taxon>
    </lineage>
</organism>
<evidence type="ECO:0000256" key="6">
    <source>
        <dbReference type="SAM" id="Phobius"/>
    </source>
</evidence>
<evidence type="ECO:0000313" key="10">
    <source>
        <dbReference type="Proteomes" id="UP000320184"/>
    </source>
</evidence>
<accession>A0A538SBE6</accession>
<feature type="domain" description="ABC3 transporter permease C-terminal" evidence="7">
    <location>
        <begin position="260"/>
        <end position="380"/>
    </location>
</feature>
<feature type="transmembrane region" description="Helical" evidence="6">
    <location>
        <begin position="353"/>
        <end position="374"/>
    </location>
</feature>
<evidence type="ECO:0000256" key="5">
    <source>
        <dbReference type="ARBA" id="ARBA00023136"/>
    </source>
</evidence>
<evidence type="ECO:0000313" key="9">
    <source>
        <dbReference type="EMBL" id="TMQ48703.1"/>
    </source>
</evidence>
<gene>
    <name evidence="9" type="ORF">E6K73_11425</name>
</gene>
<dbReference type="AlphaFoldDB" id="A0A538SBE6"/>
<evidence type="ECO:0000256" key="2">
    <source>
        <dbReference type="ARBA" id="ARBA00022475"/>
    </source>
</evidence>
<dbReference type="InterPro" id="IPR003838">
    <property type="entry name" value="ABC3_permease_C"/>
</dbReference>
<dbReference type="InterPro" id="IPR025857">
    <property type="entry name" value="MacB_PCD"/>
</dbReference>
<keyword evidence="3 6" id="KW-0812">Transmembrane</keyword>
<feature type="transmembrane region" description="Helical" evidence="6">
    <location>
        <begin position="256"/>
        <end position="276"/>
    </location>
</feature>
<feature type="transmembrane region" description="Helical" evidence="6">
    <location>
        <begin position="20"/>
        <end position="43"/>
    </location>
</feature>
<dbReference type="PANTHER" id="PTHR30572">
    <property type="entry name" value="MEMBRANE COMPONENT OF TRANSPORTER-RELATED"/>
    <property type="match status" value="1"/>
</dbReference>
<keyword evidence="5 6" id="KW-0472">Membrane</keyword>
<comment type="caution">
    <text evidence="9">The sequence shown here is derived from an EMBL/GenBank/DDBJ whole genome shotgun (WGS) entry which is preliminary data.</text>
</comment>
<dbReference type="Pfam" id="PF12704">
    <property type="entry name" value="MacB_PCD"/>
    <property type="match status" value="1"/>
</dbReference>
<feature type="domain" description="MacB-like periplasmic core" evidence="8">
    <location>
        <begin position="19"/>
        <end position="228"/>
    </location>
</feature>
<evidence type="ECO:0000259" key="8">
    <source>
        <dbReference type="Pfam" id="PF12704"/>
    </source>
</evidence>
<evidence type="ECO:0000256" key="3">
    <source>
        <dbReference type="ARBA" id="ARBA00022692"/>
    </source>
</evidence>
<protein>
    <submittedName>
        <fullName evidence="9">ABC transporter permease</fullName>
    </submittedName>
</protein>
<comment type="subcellular location">
    <subcellularLocation>
        <location evidence="1">Cell membrane</location>
        <topology evidence="1">Multi-pass membrane protein</topology>
    </subcellularLocation>
</comment>
<dbReference type="Proteomes" id="UP000320184">
    <property type="component" value="Unassembled WGS sequence"/>
</dbReference>
<proteinExistence type="predicted"/>
<evidence type="ECO:0000256" key="1">
    <source>
        <dbReference type="ARBA" id="ARBA00004651"/>
    </source>
</evidence>
<dbReference type="PANTHER" id="PTHR30572:SF15">
    <property type="entry name" value="ABC TRANSPORTER PERMEASE"/>
    <property type="match status" value="1"/>
</dbReference>
<sequence>MAIPLSYNIRNVLQRPVATLTTAVGVGLTVTIFIGALALAAGFQEALRQSGSAANVIALRKGADSEISSYISRDAANIVRAHPEVATGPDGRPLASPEMVVVTNKPRLGQPGSSNVTVRAINPEGLAVRSAVKIVEGRMFTPGTDEAIVGKRIAPRFAGCGIGEKIRFGQRDFTVVGHFTAEGSAFESEIWGDNAVLQPALNRDGFQTLTFRMKDPARFAALKRELENDPRLQIQVQNEQNFYSSQSDMLSNIMRFMGVFITAIMAVGAIFGAMNTMYAAVGQRTREIATLLVLGFSPASVMVSFMIESVFLSLIGGAIGCLLALPINGIVTSTTNFQSFSEVAFAFRVTPPALLAGLIFAALMGAVGGFLPALHAARQPLAASLRGM</sequence>
<feature type="transmembrane region" description="Helical" evidence="6">
    <location>
        <begin position="288"/>
        <end position="307"/>
    </location>
</feature>
<dbReference type="InterPro" id="IPR050250">
    <property type="entry name" value="Macrolide_Exporter_MacB"/>
</dbReference>
<dbReference type="GO" id="GO:0005886">
    <property type="term" value="C:plasma membrane"/>
    <property type="evidence" value="ECO:0007669"/>
    <property type="project" value="UniProtKB-SubCell"/>
</dbReference>
<reference evidence="9 10" key="1">
    <citation type="journal article" date="2019" name="Nat. Microbiol.">
        <title>Mediterranean grassland soil C-N compound turnover is dependent on rainfall and depth, and is mediated by genomically divergent microorganisms.</title>
        <authorList>
            <person name="Diamond S."/>
            <person name="Andeer P.F."/>
            <person name="Li Z."/>
            <person name="Crits-Christoph A."/>
            <person name="Burstein D."/>
            <person name="Anantharaman K."/>
            <person name="Lane K.R."/>
            <person name="Thomas B.C."/>
            <person name="Pan C."/>
            <person name="Northen T.R."/>
            <person name="Banfield J.F."/>
        </authorList>
    </citation>
    <scope>NUCLEOTIDE SEQUENCE [LARGE SCALE GENOMIC DNA]</scope>
    <source>
        <strain evidence="9">WS_3</strain>
    </source>
</reference>
<evidence type="ECO:0000259" key="7">
    <source>
        <dbReference type="Pfam" id="PF02687"/>
    </source>
</evidence>
<dbReference type="GO" id="GO:0022857">
    <property type="term" value="F:transmembrane transporter activity"/>
    <property type="evidence" value="ECO:0007669"/>
    <property type="project" value="TreeGrafter"/>
</dbReference>
<dbReference type="EMBL" id="VBOT01000135">
    <property type="protein sequence ID" value="TMQ48703.1"/>
    <property type="molecule type" value="Genomic_DNA"/>
</dbReference>
<keyword evidence="4 6" id="KW-1133">Transmembrane helix</keyword>
<feature type="transmembrane region" description="Helical" evidence="6">
    <location>
        <begin position="314"/>
        <end position="333"/>
    </location>
</feature>
<keyword evidence="2" id="KW-1003">Cell membrane</keyword>
<name>A0A538SBE6_UNCEI</name>